<accession>A0ABV8TTG7</accession>
<feature type="compositionally biased region" description="Basic and acidic residues" evidence="1">
    <location>
        <begin position="183"/>
        <end position="192"/>
    </location>
</feature>
<name>A0ABV8TTG7_9ACTN</name>
<comment type="caution">
    <text evidence="2">The sequence shown here is derived from an EMBL/GenBank/DDBJ whole genome shotgun (WGS) entry which is preliminary data.</text>
</comment>
<evidence type="ECO:0000256" key="1">
    <source>
        <dbReference type="SAM" id="MobiDB-lite"/>
    </source>
</evidence>
<dbReference type="EMBL" id="JBHSDK010000002">
    <property type="protein sequence ID" value="MFC4333972.1"/>
    <property type="molecule type" value="Genomic_DNA"/>
</dbReference>
<evidence type="ECO:0000313" key="2">
    <source>
        <dbReference type="EMBL" id="MFC4333972.1"/>
    </source>
</evidence>
<organism evidence="2 3">
    <name type="scientific">Salininema proteolyticum</name>
    <dbReference type="NCBI Taxonomy" id="1607685"/>
    <lineage>
        <taxon>Bacteria</taxon>
        <taxon>Bacillati</taxon>
        <taxon>Actinomycetota</taxon>
        <taxon>Actinomycetes</taxon>
        <taxon>Glycomycetales</taxon>
        <taxon>Glycomycetaceae</taxon>
        <taxon>Salininema</taxon>
    </lineage>
</organism>
<gene>
    <name evidence="2" type="ORF">ACFPET_02025</name>
</gene>
<feature type="compositionally biased region" description="Low complexity" evidence="1">
    <location>
        <begin position="133"/>
        <end position="166"/>
    </location>
</feature>
<reference evidence="3" key="1">
    <citation type="journal article" date="2019" name="Int. J. Syst. Evol. Microbiol.">
        <title>The Global Catalogue of Microorganisms (GCM) 10K type strain sequencing project: providing services to taxonomists for standard genome sequencing and annotation.</title>
        <authorList>
            <consortium name="The Broad Institute Genomics Platform"/>
            <consortium name="The Broad Institute Genome Sequencing Center for Infectious Disease"/>
            <person name="Wu L."/>
            <person name="Ma J."/>
        </authorList>
    </citation>
    <scope>NUCLEOTIDE SEQUENCE [LARGE SCALE GENOMIC DNA]</scope>
    <source>
        <strain evidence="3">IBRC-M 10908</strain>
    </source>
</reference>
<feature type="region of interest" description="Disordered" evidence="1">
    <location>
        <begin position="126"/>
        <end position="209"/>
    </location>
</feature>
<sequence>MTAEPPETPAYLRSGLFDDAETGRGGGDRSVPADGSAPEPEPFDADGPFDLQRLHAYLLARGTADGGSQTAWGIANLLRSQQDDMWKRIAEQVEDGEISYWDIPMDEDVRSAVEEGDDETVDMLRTIARSADPTSQSGQGASAGHGPSPAPADAGTGDGGARTSSDQWRPDDEEDDEDPDFDPDYRPGRDGIDPDAAEMWGVAEDSPYD</sequence>
<proteinExistence type="predicted"/>
<feature type="compositionally biased region" description="Acidic residues" evidence="1">
    <location>
        <begin position="171"/>
        <end position="182"/>
    </location>
</feature>
<dbReference type="RefSeq" id="WP_380617709.1">
    <property type="nucleotide sequence ID" value="NZ_JBHSDK010000002.1"/>
</dbReference>
<dbReference type="Proteomes" id="UP001595823">
    <property type="component" value="Unassembled WGS sequence"/>
</dbReference>
<feature type="region of interest" description="Disordered" evidence="1">
    <location>
        <begin position="1"/>
        <end position="48"/>
    </location>
</feature>
<keyword evidence="3" id="KW-1185">Reference proteome</keyword>
<protein>
    <submittedName>
        <fullName evidence="2">Uncharacterized protein</fullName>
    </submittedName>
</protein>
<evidence type="ECO:0000313" key="3">
    <source>
        <dbReference type="Proteomes" id="UP001595823"/>
    </source>
</evidence>